<accession>A0A2T0ZFU9</accession>
<dbReference type="AlphaFoldDB" id="A0A2T0ZFU9"/>
<dbReference type="EMBL" id="PVUE01000022">
    <property type="protein sequence ID" value="PRZ35230.1"/>
    <property type="molecule type" value="Genomic_DNA"/>
</dbReference>
<keyword evidence="2" id="KW-1185">Reference proteome</keyword>
<dbReference type="InterPro" id="IPR050580">
    <property type="entry name" value="2H_phosphoesterase_YjcG-like"/>
</dbReference>
<protein>
    <submittedName>
        <fullName evidence="1">2'-5' RNA ligase</fullName>
    </submittedName>
</protein>
<dbReference type="Proteomes" id="UP000237752">
    <property type="component" value="Unassembled WGS sequence"/>
</dbReference>
<dbReference type="SUPFAM" id="SSF55144">
    <property type="entry name" value="LigT-like"/>
    <property type="match status" value="1"/>
</dbReference>
<gene>
    <name evidence="1" type="ORF">CLV47_12250</name>
</gene>
<dbReference type="RefSeq" id="WP_106350757.1">
    <property type="nucleotide sequence ID" value="NZ_PVUE01000022.1"/>
</dbReference>
<proteinExistence type="predicted"/>
<dbReference type="Pfam" id="PF13563">
    <property type="entry name" value="2_5_RNA_ligase2"/>
    <property type="match status" value="1"/>
</dbReference>
<dbReference type="PANTHER" id="PTHR40037">
    <property type="entry name" value="PHOSPHOESTERASE YJCG-RELATED"/>
    <property type="match status" value="1"/>
</dbReference>
<dbReference type="GO" id="GO:0016874">
    <property type="term" value="F:ligase activity"/>
    <property type="evidence" value="ECO:0007669"/>
    <property type="project" value="UniProtKB-KW"/>
</dbReference>
<comment type="caution">
    <text evidence="1">The sequence shown here is derived from an EMBL/GenBank/DDBJ whole genome shotgun (WGS) entry which is preliminary data.</text>
</comment>
<evidence type="ECO:0000313" key="2">
    <source>
        <dbReference type="Proteomes" id="UP000237752"/>
    </source>
</evidence>
<organism evidence="1 2">
    <name type="scientific">Antricoccus suffuscus</name>
    <dbReference type="NCBI Taxonomy" id="1629062"/>
    <lineage>
        <taxon>Bacteria</taxon>
        <taxon>Bacillati</taxon>
        <taxon>Actinomycetota</taxon>
        <taxon>Actinomycetes</taxon>
        <taxon>Geodermatophilales</taxon>
        <taxon>Antricoccaceae</taxon>
        <taxon>Antricoccus</taxon>
    </lineage>
</organism>
<dbReference type="Gene3D" id="3.90.1140.10">
    <property type="entry name" value="Cyclic phosphodiesterase"/>
    <property type="match status" value="1"/>
</dbReference>
<dbReference type="OrthoDB" id="358773at2"/>
<keyword evidence="1" id="KW-0436">Ligase</keyword>
<sequence>MSTPISHTPEPPVDDEDGEITLGVSITVPEPHASELTHWRVKIGDPLANLVEPHITLIPPTAIPVAQLSDVLDRLRWHAARHHDFTLHLRGTGTFRPISDVVFVAVSQGISACEILADDLRFGPLEVPLQFPYHPHVTVAHNVSEDYLDEAYEGLEGFRANLVVDQVAVHRQNDNGSWDRIATYPLAKGSLRNATSTR</sequence>
<dbReference type="InterPro" id="IPR009097">
    <property type="entry name" value="Cyclic_Pdiesterase"/>
</dbReference>
<reference evidence="1 2" key="1">
    <citation type="submission" date="2018-03" db="EMBL/GenBank/DDBJ databases">
        <title>Genomic Encyclopedia of Archaeal and Bacterial Type Strains, Phase II (KMG-II): from individual species to whole genera.</title>
        <authorList>
            <person name="Goeker M."/>
        </authorList>
    </citation>
    <scope>NUCLEOTIDE SEQUENCE [LARGE SCALE GENOMIC DNA]</scope>
    <source>
        <strain evidence="1 2">DSM 100065</strain>
    </source>
</reference>
<name>A0A2T0ZFU9_9ACTN</name>
<dbReference type="PANTHER" id="PTHR40037:SF1">
    <property type="entry name" value="PHOSPHOESTERASE SAOUHSC_00951-RELATED"/>
    <property type="match status" value="1"/>
</dbReference>
<evidence type="ECO:0000313" key="1">
    <source>
        <dbReference type="EMBL" id="PRZ35230.1"/>
    </source>
</evidence>